<evidence type="ECO:0000313" key="9">
    <source>
        <dbReference type="Proteomes" id="UP001410394"/>
    </source>
</evidence>
<accession>A0ABU9Z3F1</accession>
<evidence type="ECO:0000256" key="5">
    <source>
        <dbReference type="ARBA" id="ARBA00022448"/>
    </source>
</evidence>
<dbReference type="PANTHER" id="PTHR43649:SF31">
    <property type="entry name" value="SN-GLYCEROL-3-PHOSPHATE-BINDING PERIPLASMIC PROTEIN UGPB"/>
    <property type="match status" value="1"/>
</dbReference>
<reference evidence="8 9" key="1">
    <citation type="journal article" date="2018" name="Int. J. Syst. Evol. Microbiol.">
        <title>Uliginosibacterium sediminicola sp. nov., isolated from freshwater sediment.</title>
        <authorList>
            <person name="Hwang W.M."/>
            <person name="Kim S.M."/>
            <person name="Kang K."/>
            <person name="Ahn T.Y."/>
        </authorList>
    </citation>
    <scope>NUCLEOTIDE SEQUENCE [LARGE SCALE GENOMIC DNA]</scope>
    <source>
        <strain evidence="8 9">M1-21</strain>
    </source>
</reference>
<dbReference type="InterPro" id="IPR050490">
    <property type="entry name" value="Bact_solute-bd_prot1"/>
</dbReference>
<comment type="subunit">
    <text evidence="3">The complex is composed of two ATP-binding proteins (UgpC), two transmembrane proteins (UgpA and UgpE) and a solute-binding protein (UgpB).</text>
</comment>
<proteinExistence type="inferred from homology"/>
<organism evidence="8 9">
    <name type="scientific">Uliginosibacterium sediminicola</name>
    <dbReference type="NCBI Taxonomy" id="2024550"/>
    <lineage>
        <taxon>Bacteria</taxon>
        <taxon>Pseudomonadati</taxon>
        <taxon>Pseudomonadota</taxon>
        <taxon>Betaproteobacteria</taxon>
        <taxon>Rhodocyclales</taxon>
        <taxon>Zoogloeaceae</taxon>
        <taxon>Uliginosibacterium</taxon>
    </lineage>
</organism>
<feature type="signal peptide" evidence="7">
    <location>
        <begin position="1"/>
        <end position="22"/>
    </location>
</feature>
<gene>
    <name evidence="8" type="ORF">ABDB84_19065</name>
</gene>
<evidence type="ECO:0000256" key="7">
    <source>
        <dbReference type="SAM" id="SignalP"/>
    </source>
</evidence>
<evidence type="ECO:0000256" key="3">
    <source>
        <dbReference type="ARBA" id="ARBA00011557"/>
    </source>
</evidence>
<dbReference type="Pfam" id="PF13416">
    <property type="entry name" value="SBP_bac_8"/>
    <property type="match status" value="1"/>
</dbReference>
<dbReference type="EMBL" id="JBDIVE010000016">
    <property type="protein sequence ID" value="MEN3070593.1"/>
    <property type="molecule type" value="Genomic_DNA"/>
</dbReference>
<comment type="caution">
    <text evidence="8">The sequence shown here is derived from an EMBL/GenBank/DDBJ whole genome shotgun (WGS) entry which is preliminary data.</text>
</comment>
<dbReference type="RefSeq" id="WP_345921372.1">
    <property type="nucleotide sequence ID" value="NZ_JBDIVE010000016.1"/>
</dbReference>
<feature type="chain" id="PRO_5045570274" description="sn-glycerol-3-phosphate-binding periplasmic protein UgpB" evidence="7">
    <location>
        <begin position="23"/>
        <end position="415"/>
    </location>
</feature>
<keyword evidence="6 7" id="KW-0732">Signal</keyword>
<dbReference type="SUPFAM" id="SSF53850">
    <property type="entry name" value="Periplasmic binding protein-like II"/>
    <property type="match status" value="1"/>
</dbReference>
<keyword evidence="5" id="KW-0813">Transport</keyword>
<evidence type="ECO:0000313" key="8">
    <source>
        <dbReference type="EMBL" id="MEN3070593.1"/>
    </source>
</evidence>
<evidence type="ECO:0000256" key="4">
    <source>
        <dbReference type="ARBA" id="ARBA00017470"/>
    </source>
</evidence>
<sequence>MKHTRALILCLSLIGLCPGLHAAERAPLEIELVHELGADKGAQLARLVERFNAGNKAAHINISERRWDAPGPQAALMILEDSSEAQLLSKPKRIKPLYEVMAQAREPLQTLAPPRMMTPLVLDERNRLRALPIGLGSPVMYTNRAALQQAGIDPASLPATWQDWQEVFGKLRQAGIACPYTTAEPVSVFIENSSAWNNQAYASTGKNAQVVANGLMQVKHIALMNSWVRGQYLHLFGYGREAEQVFMDGKCASLTASSALLPSLRRAGLDVVVSPLPYHDGAYGAPLNTLADGPSMWIAAGRSSAEYAQIARFVSFWLSAESQVEWQVNAGYLPLNQAGLLAATRSRLLREDLQAIRIAIDELTHKSATNGYASALAHKPGVREVFAEELDAVWTDRKPPKQALDDAVSRIRRLP</sequence>
<comment type="similarity">
    <text evidence="2">Belongs to the bacterial solute-binding protein 1 family.</text>
</comment>
<protein>
    <recommendedName>
        <fullName evidence="4">sn-glycerol-3-phosphate-binding periplasmic protein UgpB</fullName>
    </recommendedName>
</protein>
<dbReference type="InterPro" id="IPR006059">
    <property type="entry name" value="SBP"/>
</dbReference>
<dbReference type="Gene3D" id="3.40.190.10">
    <property type="entry name" value="Periplasmic binding protein-like II"/>
    <property type="match status" value="2"/>
</dbReference>
<dbReference type="PANTHER" id="PTHR43649">
    <property type="entry name" value="ARABINOSE-BINDING PROTEIN-RELATED"/>
    <property type="match status" value="1"/>
</dbReference>
<evidence type="ECO:0000256" key="2">
    <source>
        <dbReference type="ARBA" id="ARBA00008520"/>
    </source>
</evidence>
<dbReference type="Proteomes" id="UP001410394">
    <property type="component" value="Unassembled WGS sequence"/>
</dbReference>
<name>A0ABU9Z3F1_9RHOO</name>
<evidence type="ECO:0000256" key="6">
    <source>
        <dbReference type="ARBA" id="ARBA00022729"/>
    </source>
</evidence>
<comment type="subcellular location">
    <subcellularLocation>
        <location evidence="1">Periplasm</location>
    </subcellularLocation>
</comment>
<evidence type="ECO:0000256" key="1">
    <source>
        <dbReference type="ARBA" id="ARBA00004418"/>
    </source>
</evidence>
<keyword evidence="9" id="KW-1185">Reference proteome</keyword>